<reference evidence="2" key="1">
    <citation type="submission" date="2024-06" db="EMBL/GenBank/DDBJ databases">
        <title>Radixoralia hellwigii gen. nov., sp nov., isolated from a root canal in the human oral cavity.</title>
        <authorList>
            <person name="Bartsch S."/>
            <person name="Wittmer A."/>
            <person name="Schulz A.-K."/>
            <person name="Neumann-Schaal M."/>
            <person name="Wolf J."/>
            <person name="Gronow S."/>
            <person name="Tennert C."/>
            <person name="Haecker G."/>
            <person name="Cieplik F."/>
            <person name="Al-Ahmad A."/>
        </authorList>
    </citation>
    <scope>NUCLEOTIDE SEQUENCE [LARGE SCALE GENOMIC DNA]</scope>
    <source>
        <strain evidence="2">Wk13</strain>
    </source>
</reference>
<dbReference type="Proteomes" id="UP001574673">
    <property type="component" value="Unassembled WGS sequence"/>
</dbReference>
<sequence length="87" mass="9495">MPADMQIEIAKISGGGDATPHMAMVDWAERSESKAILGQTMSAETKPPASARGNAQLHREVRETSLPPMRARLQQQLHAISSIRCSR</sequence>
<name>A0ABV4UJ89_9RHOO</name>
<keyword evidence="2" id="KW-1185">Reference proteome</keyword>
<comment type="caution">
    <text evidence="1">The sequence shown here is derived from an EMBL/GenBank/DDBJ whole genome shotgun (WGS) entry which is preliminary data.</text>
</comment>
<evidence type="ECO:0000313" key="1">
    <source>
        <dbReference type="EMBL" id="MFA9951153.1"/>
    </source>
</evidence>
<dbReference type="Pfam" id="PF06074">
    <property type="entry name" value="Portal_Mu"/>
    <property type="match status" value="1"/>
</dbReference>
<accession>A0ABV4UJ89</accession>
<dbReference type="EMBL" id="JBEUWX010000003">
    <property type="protein sequence ID" value="MFA9951153.1"/>
    <property type="molecule type" value="Genomic_DNA"/>
</dbReference>
<evidence type="ECO:0000313" key="2">
    <source>
        <dbReference type="Proteomes" id="UP001574673"/>
    </source>
</evidence>
<proteinExistence type="predicted"/>
<protein>
    <submittedName>
        <fullName evidence="1">DUF935 family protein</fullName>
    </submittedName>
</protein>
<gene>
    <name evidence="1" type="ORF">ABCS64_12605</name>
</gene>
<organism evidence="1 2">
    <name type="scientific">Dentiradicibacter hellwigii</name>
    <dbReference type="NCBI Taxonomy" id="3149053"/>
    <lineage>
        <taxon>Bacteria</taxon>
        <taxon>Pseudomonadati</taxon>
        <taxon>Pseudomonadota</taxon>
        <taxon>Betaproteobacteria</taxon>
        <taxon>Rhodocyclales</taxon>
        <taxon>Rhodocyclaceae</taxon>
        <taxon>Dentiradicibacter</taxon>
    </lineage>
</organism>
<dbReference type="InterPro" id="IPR009279">
    <property type="entry name" value="Portal_Mu"/>
</dbReference>